<evidence type="ECO:0000313" key="2">
    <source>
        <dbReference type="Proteomes" id="UP000052167"/>
    </source>
</evidence>
<evidence type="ECO:0000313" key="1">
    <source>
        <dbReference type="EMBL" id="KEQ05570.1"/>
    </source>
</evidence>
<dbReference type="AlphaFoldDB" id="A0A922TAD9"/>
<accession>A0A922TAD9</accession>
<dbReference type="Pfam" id="PF03903">
    <property type="entry name" value="Phage_T4_gp36"/>
    <property type="match status" value="1"/>
</dbReference>
<protein>
    <recommendedName>
        <fullName evidence="3">Tail fiber</fullName>
    </recommendedName>
</protein>
<dbReference type="OrthoDB" id="1412468at2"/>
<dbReference type="RefSeq" id="WP_037189717.1">
    <property type="nucleotide sequence ID" value="NZ_JOKJ01000019.1"/>
</dbReference>
<dbReference type="Proteomes" id="UP000052167">
    <property type="component" value="Unassembled WGS sequence"/>
</dbReference>
<gene>
    <name evidence="1" type="ORF">GV68_08550</name>
</gene>
<dbReference type="InterPro" id="IPR005601">
    <property type="entry name" value="Tail_fibre_p36"/>
</dbReference>
<reference evidence="1 2" key="1">
    <citation type="submission" date="2014-06" db="EMBL/GenBank/DDBJ databases">
        <title>Rhizobium pelagicum/R2-400B4.</title>
        <authorList>
            <person name="Kimes N.E."/>
            <person name="Lopez-Perez M."/>
        </authorList>
    </citation>
    <scope>NUCLEOTIDE SEQUENCE [LARGE SCALE GENOMIC DNA]</scope>
    <source>
        <strain evidence="1 2">R2-400B4</strain>
    </source>
</reference>
<comment type="caution">
    <text evidence="1">The sequence shown here is derived from an EMBL/GenBank/DDBJ whole genome shotgun (WGS) entry which is preliminary data.</text>
</comment>
<evidence type="ECO:0008006" key="3">
    <source>
        <dbReference type="Google" id="ProtNLM"/>
    </source>
</evidence>
<name>A0A922TAD9_9HYPH</name>
<dbReference type="EMBL" id="JOKJ01000019">
    <property type="protein sequence ID" value="KEQ05570.1"/>
    <property type="molecule type" value="Genomic_DNA"/>
</dbReference>
<sequence length="928" mass="98370">MGRRASSLSQTPVSINREIGSEYDVVKEVAENLNKIGTVFTNLESVQSVHSIRDSVVAVSNSLQGIDAVGDYATEIVTTANDIANVNTVAIDIDNVNTTADNIARVSAIGDDLMLGNMSLVKIVADDLMEPESEIENVGLNIDNVNIVADSNNVVTAVGNDLNSAESVTRNIDANMGDVNNVSFNMSDVNTVASVSEEVGAVSSIKDEIVRVDEVLGHVVTVADSNLAVTAVALDIDNVATTAANLININTTANSIGNVNTTAGNITNVNTVAFNIDDVVAAGTDIFSINTVASYIDEVNTVYSNVDAVKTTADNIDHVQDVSDNIVAVQNASDNANTATTKASEAATSAAEALVSENKTASLFDDFDKRYLGTFAAGPTHDSSGSPVLEGALYFNSEDDELKIRKNGAWVTAYAALNTMLLNENNLSDLSDVPTARGNLGLGTAAVTDADEYATAAQGSRADIAHGWGDHNQVGYLTEETTTNLSIAGNTLTYVNEEGQRTNIDLSLYLDDTNAARISGGTVDSDGIATFVRDDSSSFEVDMSILLDDSNLSRIVSAAFNSSQGILTFTRNDNSTLSVDLDNRYLQSFEESDPTVPGHVKSITTSDLENWNAAHSWGNHADVGYLTSIDVPESGNWWKGFVRVNSGGIAEVGKYIDFHDTNDETDNYSIRLSASNSTLSASGIMRVDGGQRVFADNYHPNADKWTTARSISLTGNVTGSVTIDGSSNVSIYSTIQTKTSDGFTGTYSLVWKGANDLYVSNWLKVDGGNDRLIAPQFEANNSILVNGVQVVDANRVVTATSLTVSGKSGFGKYYAADKTLVVGTSWQAVPGIEGGLLATGTWAVSVYVNSTGDNLYNETFTGIMCWYGGATNDEGTNEILLQNSGHANNGANIYLRTARRPTSNMALEIAASGAISSTTYTFEFRRLI</sequence>
<keyword evidence="2" id="KW-1185">Reference proteome</keyword>
<proteinExistence type="predicted"/>
<organism evidence="1 2">
    <name type="scientific">Pseudorhizobium pelagicum</name>
    <dbReference type="NCBI Taxonomy" id="1509405"/>
    <lineage>
        <taxon>Bacteria</taxon>
        <taxon>Pseudomonadati</taxon>
        <taxon>Pseudomonadota</taxon>
        <taxon>Alphaproteobacteria</taxon>
        <taxon>Hyphomicrobiales</taxon>
        <taxon>Rhizobiaceae</taxon>
        <taxon>Rhizobium/Agrobacterium group</taxon>
        <taxon>Pseudorhizobium</taxon>
    </lineage>
</organism>